<accession>A0A4U7BSB3</accession>
<gene>
    <name evidence="1" type="ORF">CQA69_04210</name>
</gene>
<keyword evidence="2" id="KW-1185">Reference proteome</keyword>
<dbReference type="EMBL" id="NXLZ01000005">
    <property type="protein sequence ID" value="TKX31147.1"/>
    <property type="molecule type" value="Genomic_DNA"/>
</dbReference>
<sequence>MENIFLDSDLEFLPDGLDGLSVLVSALSLSCESYDTDDIHKALSIINERLVQFTANSRELIDLILKLLNERDAYIKQEVQE</sequence>
<protein>
    <submittedName>
        <fullName evidence="1">Uncharacterized protein</fullName>
    </submittedName>
</protein>
<evidence type="ECO:0000313" key="1">
    <source>
        <dbReference type="EMBL" id="TKX31147.1"/>
    </source>
</evidence>
<reference evidence="1 2" key="1">
    <citation type="submission" date="2018-05" db="EMBL/GenBank/DDBJ databases">
        <title>Novel Campyloabacter and Helicobacter Species and Strains.</title>
        <authorList>
            <person name="Mannion A.J."/>
            <person name="Shen Z."/>
            <person name="Fox J.G."/>
        </authorList>
    </citation>
    <scope>NUCLEOTIDE SEQUENCE [LARGE SCALE GENOMIC DNA]</scope>
    <source>
        <strain evidence="2">MIT17-664</strain>
    </source>
</reference>
<dbReference type="AlphaFoldDB" id="A0A4U7BSB3"/>
<dbReference type="OrthoDB" id="9979768at2"/>
<dbReference type="RefSeq" id="WP_137620561.1">
    <property type="nucleotide sequence ID" value="NZ_NXLZ01000005.1"/>
</dbReference>
<dbReference type="Proteomes" id="UP000308838">
    <property type="component" value="Unassembled WGS sequence"/>
</dbReference>
<evidence type="ECO:0000313" key="2">
    <source>
        <dbReference type="Proteomes" id="UP000308838"/>
    </source>
</evidence>
<proteinExistence type="predicted"/>
<comment type="caution">
    <text evidence="1">The sequence shown here is derived from an EMBL/GenBank/DDBJ whole genome shotgun (WGS) entry which is preliminary data.</text>
</comment>
<organism evidence="1 2">
    <name type="scientific">Campylobacter estrildidarum</name>
    <dbReference type="NCBI Taxonomy" id="2510189"/>
    <lineage>
        <taxon>Bacteria</taxon>
        <taxon>Pseudomonadati</taxon>
        <taxon>Campylobacterota</taxon>
        <taxon>Epsilonproteobacteria</taxon>
        <taxon>Campylobacterales</taxon>
        <taxon>Campylobacteraceae</taxon>
        <taxon>Campylobacter</taxon>
    </lineage>
</organism>
<name>A0A4U7BSB3_9BACT</name>